<feature type="repeat" description="ANK" evidence="3">
    <location>
        <begin position="183"/>
        <end position="215"/>
    </location>
</feature>
<dbReference type="Proteomes" id="UP000037505">
    <property type="component" value="Unassembled WGS sequence"/>
</dbReference>
<accession>A0A0L1IRJ4</accession>
<evidence type="ECO:0000313" key="5">
    <source>
        <dbReference type="Proteomes" id="UP000037505"/>
    </source>
</evidence>
<name>A0A0L1IRJ4_ASPN3</name>
<dbReference type="SUPFAM" id="SSF48403">
    <property type="entry name" value="Ankyrin repeat"/>
    <property type="match status" value="1"/>
</dbReference>
<proteinExistence type="predicted"/>
<dbReference type="OrthoDB" id="341259at2759"/>
<dbReference type="GO" id="GO:0005634">
    <property type="term" value="C:nucleus"/>
    <property type="evidence" value="ECO:0007669"/>
    <property type="project" value="TreeGrafter"/>
</dbReference>
<dbReference type="GeneID" id="26811948"/>
<organism evidence="4 5">
    <name type="scientific">Aspergillus nomiae NRRL (strain ATCC 15546 / NRRL 13137 / CBS 260.88 / M93)</name>
    <dbReference type="NCBI Taxonomy" id="1509407"/>
    <lineage>
        <taxon>Eukaryota</taxon>
        <taxon>Fungi</taxon>
        <taxon>Dikarya</taxon>
        <taxon>Ascomycota</taxon>
        <taxon>Pezizomycotina</taxon>
        <taxon>Eurotiomycetes</taxon>
        <taxon>Eurotiomycetidae</taxon>
        <taxon>Eurotiales</taxon>
        <taxon>Aspergillaceae</taxon>
        <taxon>Aspergillus</taxon>
        <taxon>Aspergillus subgen. Circumdati</taxon>
    </lineage>
</organism>
<sequence>MHLLQLPNELLQLIAGNLSTDADLNALIQTHSRFYHLLQTYLFEHNARYGESSALVWAAALGHIAIAKKLLQAKADVNTLGPLHRSLYKLNLRTCRRITVPCDFVWESCFPGDRRRSTPIMLAAMCGHKEIVELLVHHGADINREVSGCTPILGAIGHAHADIVEYLLITGADLDVILRGDFSWHTPLEHAANEGHVEVVKVLLRHGVDPNKSSPLALAAEMGRVEAVRALLEGGANVEGRNTHNDMDALFNAVYRDEALIVGLLIKYGASLERRDDDDLTPLAFAAQVRSVKVAEVLLDHGANVNALVHGSTALSFAIDEGNVPVVKLLLENGADLTLTNEPFLLGVLKRCRNQEVDTAIVELLLSHKADPNCCDQKGRTPLILATVKHNLDIMSQKFSALDDVGIMDDESDWDDLSLDVNMVDSSVLLETSSCVPMSTEEDEEVSDISNDDMEKVDKSFIEKLEVRALMALPIHDFIKMKPIQSIIDSLTQPQLVDMARKLLELDKFQVQQHRITTYRITYGHPSSEVKDAIQRHLVKEPPCPVDEVVTSIPTLDCIDNNLRKKNKAQLKQLLDEALNDSHTAKLYTLLEERIRALPEETRRQILAEAHWILDYLEWRDLWKP</sequence>
<feature type="repeat" description="ANK" evidence="3">
    <location>
        <begin position="310"/>
        <end position="342"/>
    </location>
</feature>
<gene>
    <name evidence="4" type="ORF">ANOM_010144</name>
</gene>
<evidence type="ECO:0000256" key="3">
    <source>
        <dbReference type="PROSITE-ProRule" id="PRU00023"/>
    </source>
</evidence>
<evidence type="ECO:0000256" key="2">
    <source>
        <dbReference type="ARBA" id="ARBA00023043"/>
    </source>
</evidence>
<keyword evidence="5" id="KW-1185">Reference proteome</keyword>
<dbReference type="Pfam" id="PF12796">
    <property type="entry name" value="Ank_2"/>
    <property type="match status" value="3"/>
</dbReference>
<dbReference type="InterPro" id="IPR036770">
    <property type="entry name" value="Ankyrin_rpt-contain_sf"/>
</dbReference>
<comment type="caution">
    <text evidence="4">The sequence shown here is derived from an EMBL/GenBank/DDBJ whole genome shotgun (WGS) entry which is preliminary data.</text>
</comment>
<protein>
    <submittedName>
        <fullName evidence="4">Uncharacterized protein</fullName>
    </submittedName>
</protein>
<dbReference type="GO" id="GO:0045944">
    <property type="term" value="P:positive regulation of transcription by RNA polymerase II"/>
    <property type="evidence" value="ECO:0007669"/>
    <property type="project" value="TreeGrafter"/>
</dbReference>
<dbReference type="PANTHER" id="PTHR24193">
    <property type="entry name" value="ANKYRIN REPEAT PROTEIN"/>
    <property type="match status" value="1"/>
</dbReference>
<evidence type="ECO:0000313" key="4">
    <source>
        <dbReference type="EMBL" id="KNG82104.1"/>
    </source>
</evidence>
<dbReference type="InterPro" id="IPR050663">
    <property type="entry name" value="Ankyrin-SOCS_Box"/>
</dbReference>
<dbReference type="PROSITE" id="PS50297">
    <property type="entry name" value="ANK_REP_REGION"/>
    <property type="match status" value="6"/>
</dbReference>
<dbReference type="RefSeq" id="XP_015403027.1">
    <property type="nucleotide sequence ID" value="XM_015555400.1"/>
</dbReference>
<dbReference type="Gene3D" id="1.25.40.20">
    <property type="entry name" value="Ankyrin repeat-containing domain"/>
    <property type="match status" value="3"/>
</dbReference>
<dbReference type="Pfam" id="PF00023">
    <property type="entry name" value="Ank"/>
    <property type="match status" value="1"/>
</dbReference>
<dbReference type="GO" id="GO:0000976">
    <property type="term" value="F:transcription cis-regulatory region binding"/>
    <property type="evidence" value="ECO:0007669"/>
    <property type="project" value="TreeGrafter"/>
</dbReference>
<dbReference type="PANTHER" id="PTHR24193:SF121">
    <property type="entry name" value="ADA2A-CONTAINING COMPLEX COMPONENT 3, ISOFORM D"/>
    <property type="match status" value="1"/>
</dbReference>
<reference evidence="4 5" key="1">
    <citation type="submission" date="2014-06" db="EMBL/GenBank/DDBJ databases">
        <title>The Genome of the Aflatoxigenic Filamentous Fungus Aspergillus nomius.</title>
        <authorList>
            <person name="Moore M.G."/>
            <person name="Shannon B.M."/>
            <person name="Brian M.M."/>
        </authorList>
    </citation>
    <scope>NUCLEOTIDE SEQUENCE [LARGE SCALE GENOMIC DNA]</scope>
    <source>
        <strain evidence="4 5">NRRL 13137</strain>
    </source>
</reference>
<keyword evidence="2 3" id="KW-0040">ANK repeat</keyword>
<dbReference type="InterPro" id="IPR002110">
    <property type="entry name" value="Ankyrin_rpt"/>
</dbReference>
<dbReference type="SMART" id="SM00248">
    <property type="entry name" value="ANK"/>
    <property type="match status" value="10"/>
</dbReference>
<feature type="repeat" description="ANK" evidence="3">
    <location>
        <begin position="278"/>
        <end position="310"/>
    </location>
</feature>
<feature type="repeat" description="ANK" evidence="3">
    <location>
        <begin position="147"/>
        <end position="179"/>
    </location>
</feature>
<dbReference type="EMBL" id="JNOM01000377">
    <property type="protein sequence ID" value="KNG82104.1"/>
    <property type="molecule type" value="Genomic_DNA"/>
</dbReference>
<feature type="repeat" description="ANK" evidence="3">
    <location>
        <begin position="115"/>
        <end position="147"/>
    </location>
</feature>
<dbReference type="PRINTS" id="PR01415">
    <property type="entry name" value="ANKYRIN"/>
</dbReference>
<evidence type="ECO:0000256" key="1">
    <source>
        <dbReference type="ARBA" id="ARBA00022737"/>
    </source>
</evidence>
<keyword evidence="1" id="KW-0677">Repeat</keyword>
<dbReference type="PROSITE" id="PS50088">
    <property type="entry name" value="ANK_REPEAT"/>
    <property type="match status" value="6"/>
</dbReference>
<feature type="repeat" description="ANK" evidence="3">
    <location>
        <begin position="211"/>
        <end position="243"/>
    </location>
</feature>
<dbReference type="AlphaFoldDB" id="A0A0L1IRJ4"/>
<dbReference type="STRING" id="1509407.A0A0L1IRJ4"/>